<gene>
    <name evidence="3" type="ORF">ACFQ4G_09190</name>
</gene>
<feature type="chain" id="PRO_5045929442" evidence="2">
    <location>
        <begin position="26"/>
        <end position="89"/>
    </location>
</feature>
<feature type="compositionally biased region" description="Polar residues" evidence="1">
    <location>
        <begin position="63"/>
        <end position="82"/>
    </location>
</feature>
<accession>A0ABW3WYK3</accession>
<evidence type="ECO:0000313" key="3">
    <source>
        <dbReference type="EMBL" id="MFD1301756.1"/>
    </source>
</evidence>
<keyword evidence="2" id="KW-0732">Signal</keyword>
<sequence>MKAIVTAAIAALVFGVAAPVTSASAFSHRAPVERPLTVSPYDDITTGSLGFQNRDTYGACAPSSASEGNANQQTRSVMQYGQTSGGGRC</sequence>
<proteinExistence type="predicted"/>
<feature type="region of interest" description="Disordered" evidence="1">
    <location>
        <begin position="60"/>
        <end position="89"/>
    </location>
</feature>
<name>A0ABW3WYK3_9HYPH</name>
<evidence type="ECO:0000313" key="4">
    <source>
        <dbReference type="Proteomes" id="UP001597176"/>
    </source>
</evidence>
<dbReference type="RefSeq" id="WP_238208018.1">
    <property type="nucleotide sequence ID" value="NZ_JBHTND010000010.1"/>
</dbReference>
<evidence type="ECO:0000256" key="1">
    <source>
        <dbReference type="SAM" id="MobiDB-lite"/>
    </source>
</evidence>
<evidence type="ECO:0000256" key="2">
    <source>
        <dbReference type="SAM" id="SignalP"/>
    </source>
</evidence>
<dbReference type="Proteomes" id="UP001597176">
    <property type="component" value="Unassembled WGS sequence"/>
</dbReference>
<feature type="signal peptide" evidence="2">
    <location>
        <begin position="1"/>
        <end position="25"/>
    </location>
</feature>
<comment type="caution">
    <text evidence="3">The sequence shown here is derived from an EMBL/GenBank/DDBJ whole genome shotgun (WGS) entry which is preliminary data.</text>
</comment>
<reference evidence="4" key="1">
    <citation type="journal article" date="2019" name="Int. J. Syst. Evol. Microbiol.">
        <title>The Global Catalogue of Microorganisms (GCM) 10K type strain sequencing project: providing services to taxonomists for standard genome sequencing and annotation.</title>
        <authorList>
            <consortium name="The Broad Institute Genomics Platform"/>
            <consortium name="The Broad Institute Genome Sequencing Center for Infectious Disease"/>
            <person name="Wu L."/>
            <person name="Ma J."/>
        </authorList>
    </citation>
    <scope>NUCLEOTIDE SEQUENCE [LARGE SCALE GENOMIC DNA]</scope>
    <source>
        <strain evidence="4">CCUG 56108</strain>
    </source>
</reference>
<keyword evidence="4" id="KW-1185">Reference proteome</keyword>
<protein>
    <submittedName>
        <fullName evidence="3">Uncharacterized protein</fullName>
    </submittedName>
</protein>
<organism evidence="3 4">
    <name type="scientific">Methylobacterium marchantiae</name>
    <dbReference type="NCBI Taxonomy" id="600331"/>
    <lineage>
        <taxon>Bacteria</taxon>
        <taxon>Pseudomonadati</taxon>
        <taxon>Pseudomonadota</taxon>
        <taxon>Alphaproteobacteria</taxon>
        <taxon>Hyphomicrobiales</taxon>
        <taxon>Methylobacteriaceae</taxon>
        <taxon>Methylobacterium</taxon>
    </lineage>
</organism>
<dbReference type="EMBL" id="JBHTND010000010">
    <property type="protein sequence ID" value="MFD1301756.1"/>
    <property type="molecule type" value="Genomic_DNA"/>
</dbReference>